<accession>A0A1V8T6W1</accession>
<sequence length="728" mass="78364">MARGKAITDFFKPYTIPKSRIPNYESEDEIVVATPRKLPPTKARNANEAQHAPPSTSSALTSMASVSSQSSPTRVRTLQAVEIPSPARAAIPPVPQASAATKLNTSFSSALSSVPHSSQSSSRRIVKNGVPAVTNSDSASVSSSSEDELADFDTLLPAKRRKLTPPGREATKPIDIASSSGASLRTSTRLSGERNARQYRSAYRPPSPPPTVTYKHSLRKIVKHNQKQAESQAKIAKAEAEVQDEDGQDAVAERAEGEDGSASAIAAAFTNTSEDYERMKAAIERTEAMKAEETFHYFRGEAPLRHGDEVPYDFSTVDEGFKFLEIDSALKAACTIGFLASLASKEPLPDRLVDWIQRALLVEKSEELCVACVAVIAAATRHSHKNHGKGITLSLASLGADFRSQEKAASGFPANLKDLLLAMTAVTRARACDPERDMAELASLVMLNNDEHIQSDLDLQIAVENTMQALLLSIGDSSRPTLSQQDPIRGHNSWTPLLRAVIDESKLSRHMLARAISSLPATTPELHLLRRNLALHVLLEVAADGSVSHTSPDTGVRLLVRLKRAPEFAISERTDYALLLSLTSLLDIAIDAGFSDFAFLGPAQPQLLPVSASSNSLFSAAAKTISPTEQAFNAQVDAFAAQLTQMKSRIRDAGTSHLKRTEAKSALERLVVRLEYAVRTRLKMRKGVFDKSSSTAMGMEAFLKSAGKGAEVVDENVVGGAVKDEGGP</sequence>
<dbReference type="OrthoDB" id="5350396at2759"/>
<dbReference type="AlphaFoldDB" id="A0A1V8T6W1"/>
<evidence type="ECO:0000313" key="2">
    <source>
        <dbReference type="EMBL" id="OQO07146.1"/>
    </source>
</evidence>
<gene>
    <name evidence="2" type="ORF">B0A48_07714</name>
</gene>
<organism evidence="2 3">
    <name type="scientific">Cryoendolithus antarcticus</name>
    <dbReference type="NCBI Taxonomy" id="1507870"/>
    <lineage>
        <taxon>Eukaryota</taxon>
        <taxon>Fungi</taxon>
        <taxon>Dikarya</taxon>
        <taxon>Ascomycota</taxon>
        <taxon>Pezizomycotina</taxon>
        <taxon>Dothideomycetes</taxon>
        <taxon>Dothideomycetidae</taxon>
        <taxon>Cladosporiales</taxon>
        <taxon>Cladosporiaceae</taxon>
        <taxon>Cryoendolithus</taxon>
    </lineage>
</organism>
<dbReference type="EMBL" id="NAJO01000015">
    <property type="protein sequence ID" value="OQO07146.1"/>
    <property type="molecule type" value="Genomic_DNA"/>
</dbReference>
<feature type="region of interest" description="Disordered" evidence="1">
    <location>
        <begin position="99"/>
        <end position="212"/>
    </location>
</feature>
<evidence type="ECO:0000256" key="1">
    <source>
        <dbReference type="SAM" id="MobiDB-lite"/>
    </source>
</evidence>
<feature type="region of interest" description="Disordered" evidence="1">
    <location>
        <begin position="224"/>
        <end position="262"/>
    </location>
</feature>
<dbReference type="STRING" id="1507870.A0A1V8T6W1"/>
<dbReference type="Proteomes" id="UP000192596">
    <property type="component" value="Unassembled WGS sequence"/>
</dbReference>
<name>A0A1V8T6W1_9PEZI</name>
<dbReference type="InParanoid" id="A0A1V8T6W1"/>
<reference evidence="3" key="1">
    <citation type="submission" date="2017-03" db="EMBL/GenBank/DDBJ databases">
        <title>Genomes of endolithic fungi from Antarctica.</title>
        <authorList>
            <person name="Coleine C."/>
            <person name="Masonjones S."/>
            <person name="Stajich J.E."/>
        </authorList>
    </citation>
    <scope>NUCLEOTIDE SEQUENCE [LARGE SCALE GENOMIC DNA]</scope>
    <source>
        <strain evidence="3">CCFEE 5527</strain>
    </source>
</reference>
<feature type="compositionally biased region" description="Low complexity" evidence="1">
    <location>
        <begin position="52"/>
        <end position="73"/>
    </location>
</feature>
<feature type="compositionally biased region" description="Low complexity" evidence="1">
    <location>
        <begin position="106"/>
        <end position="122"/>
    </location>
</feature>
<protein>
    <submittedName>
        <fullName evidence="2">Uncharacterized protein</fullName>
    </submittedName>
</protein>
<feature type="region of interest" description="Disordered" evidence="1">
    <location>
        <begin position="37"/>
        <end position="76"/>
    </location>
</feature>
<feature type="compositionally biased region" description="Polar residues" evidence="1">
    <location>
        <begin position="177"/>
        <end position="190"/>
    </location>
</feature>
<keyword evidence="3" id="KW-1185">Reference proteome</keyword>
<proteinExistence type="predicted"/>
<evidence type="ECO:0000313" key="3">
    <source>
        <dbReference type="Proteomes" id="UP000192596"/>
    </source>
</evidence>
<comment type="caution">
    <text evidence="2">The sequence shown here is derived from an EMBL/GenBank/DDBJ whole genome shotgun (WGS) entry which is preliminary data.</text>
</comment>